<evidence type="ECO:0000313" key="1">
    <source>
        <dbReference type="EMBL" id="KAG2894656.1"/>
    </source>
</evidence>
<comment type="caution">
    <text evidence="1">The sequence shown here is derived from an EMBL/GenBank/DDBJ whole genome shotgun (WGS) entry which is preliminary data.</text>
</comment>
<proteinExistence type="predicted"/>
<evidence type="ECO:0000313" key="2">
    <source>
        <dbReference type="Proteomes" id="UP000774804"/>
    </source>
</evidence>
<protein>
    <submittedName>
        <fullName evidence="1">Uncharacterized protein</fullName>
    </submittedName>
</protein>
<accession>A0A8T1K0M5</accession>
<dbReference type="AlphaFoldDB" id="A0A8T1K0M5"/>
<dbReference type="Proteomes" id="UP000774804">
    <property type="component" value="Unassembled WGS sequence"/>
</dbReference>
<sequence>MATQWRMTELISEGGGKGDPPAVPRRQSGGNSVVLDLEIDSYRQKFEEYIVRNPYGATAETRTTATDMEQDGKTDEGEETVLTELEIHEQESFAAALALTSLQGMPEHIEFPGLEDD</sequence>
<dbReference type="EMBL" id="RCMI01000911">
    <property type="protein sequence ID" value="KAG2894656.1"/>
    <property type="molecule type" value="Genomic_DNA"/>
</dbReference>
<organism evidence="1 2">
    <name type="scientific">Phytophthora cactorum</name>
    <dbReference type="NCBI Taxonomy" id="29920"/>
    <lineage>
        <taxon>Eukaryota</taxon>
        <taxon>Sar</taxon>
        <taxon>Stramenopiles</taxon>
        <taxon>Oomycota</taxon>
        <taxon>Peronosporomycetes</taxon>
        <taxon>Peronosporales</taxon>
        <taxon>Peronosporaceae</taxon>
        <taxon>Phytophthora</taxon>
    </lineage>
</organism>
<reference evidence="1" key="1">
    <citation type="submission" date="2018-10" db="EMBL/GenBank/DDBJ databases">
        <title>Effector identification in a new, highly contiguous assembly of the strawberry crown rot pathogen Phytophthora cactorum.</title>
        <authorList>
            <person name="Armitage A.D."/>
            <person name="Nellist C.F."/>
            <person name="Bates H."/>
            <person name="Vickerstaff R.J."/>
            <person name="Harrison R.J."/>
        </authorList>
    </citation>
    <scope>NUCLEOTIDE SEQUENCE</scope>
    <source>
        <strain evidence="1">4032</strain>
    </source>
</reference>
<dbReference type="VEuPathDB" id="FungiDB:PC110_g20686"/>
<gene>
    <name evidence="1" type="ORF">PC115_g18096</name>
</gene>
<name>A0A8T1K0M5_9STRA</name>